<protein>
    <submittedName>
        <fullName evidence="2">Uncharacterized protein</fullName>
    </submittedName>
</protein>
<evidence type="ECO:0000313" key="2">
    <source>
        <dbReference type="EMBL" id="UOG55490.1"/>
    </source>
</evidence>
<accession>A0AAE9GAT1</accession>
<feature type="region of interest" description="Disordered" evidence="1">
    <location>
        <begin position="21"/>
        <end position="40"/>
    </location>
</feature>
<evidence type="ECO:0000256" key="1">
    <source>
        <dbReference type="SAM" id="MobiDB-lite"/>
    </source>
</evidence>
<dbReference type="AlphaFoldDB" id="A0AAE9GAT1"/>
<dbReference type="Proteomes" id="UP000829829">
    <property type="component" value="Chromosome 1"/>
</dbReference>
<proteinExistence type="predicted"/>
<dbReference type="EMBL" id="CP091957">
    <property type="protein sequence ID" value="UOG55490.1"/>
    <property type="molecule type" value="Genomic_DNA"/>
</dbReference>
<organism evidence="2 3">
    <name type="scientific">Leptospira noguchii</name>
    <dbReference type="NCBI Taxonomy" id="28182"/>
    <lineage>
        <taxon>Bacteria</taxon>
        <taxon>Pseudomonadati</taxon>
        <taxon>Spirochaetota</taxon>
        <taxon>Spirochaetia</taxon>
        <taxon>Leptospirales</taxon>
        <taxon>Leptospiraceae</taxon>
        <taxon>Leptospira</taxon>
    </lineage>
</organism>
<evidence type="ECO:0000313" key="3">
    <source>
        <dbReference type="Proteomes" id="UP000829829"/>
    </source>
</evidence>
<reference evidence="2" key="1">
    <citation type="submission" date="2022-02" db="EMBL/GenBank/DDBJ databases">
        <title>The genetically variable rfb locus in Leptospira is a mobile cassette and a molecular signature of serovar identity.</title>
        <authorList>
            <person name="Nieves C."/>
            <person name="Vincent A.T."/>
            <person name="Zarantonelli L."/>
            <person name="Picardeau M."/>
            <person name="Veyrier F.J."/>
            <person name="Buschiazzo A."/>
        </authorList>
    </citation>
    <scope>NUCLEOTIDE SEQUENCE</scope>
    <source>
        <strain evidence="2">IP1512017</strain>
    </source>
</reference>
<sequence length="55" mass="6420">MRPALKQNALLNSASRFYGRSTGRVNSAKRSPKGRVNSAKRFLRKRFRSINWNLR</sequence>
<dbReference type="RefSeq" id="WP_243815193.1">
    <property type="nucleotide sequence ID" value="NZ_CP091957.1"/>
</dbReference>
<gene>
    <name evidence="2" type="ORF">MAL03_11285</name>
</gene>
<name>A0AAE9GAT1_9LEPT</name>